<protein>
    <submittedName>
        <fullName evidence="2">GNAT family N-acetyltransferase</fullName>
    </submittedName>
</protein>
<gene>
    <name evidence="2" type="ORF">ES675_07125</name>
</gene>
<feature type="domain" description="N-acetyltransferase" evidence="1">
    <location>
        <begin position="1"/>
        <end position="72"/>
    </location>
</feature>
<dbReference type="SUPFAM" id="SSF55729">
    <property type="entry name" value="Acyl-CoA N-acyltransferases (Nat)"/>
    <property type="match status" value="1"/>
</dbReference>
<dbReference type="CDD" id="cd04301">
    <property type="entry name" value="NAT_SF"/>
    <property type="match status" value="1"/>
</dbReference>
<dbReference type="Gene3D" id="3.40.630.30">
    <property type="match status" value="1"/>
</dbReference>
<keyword evidence="3" id="KW-1185">Reference proteome</keyword>
<dbReference type="OrthoDB" id="9789605at2"/>
<sequence>MRLFIYPIYIGQGYGKYLITDFLKRIKATGYKKVQVDADPNVEKFYSIYGFRTVGYLKSSIKDRFLPIMELEI</sequence>
<dbReference type="EMBL" id="VSKL01000002">
    <property type="protein sequence ID" value="TYB73790.1"/>
    <property type="molecule type" value="Genomic_DNA"/>
</dbReference>
<evidence type="ECO:0000313" key="3">
    <source>
        <dbReference type="Proteomes" id="UP000324358"/>
    </source>
</evidence>
<name>A0A5D0QX77_9FLAO</name>
<dbReference type="Proteomes" id="UP000324358">
    <property type="component" value="Unassembled WGS sequence"/>
</dbReference>
<proteinExistence type="predicted"/>
<accession>A0A5D0QX77</accession>
<keyword evidence="2" id="KW-0808">Transferase</keyword>
<dbReference type="PROSITE" id="PS51186">
    <property type="entry name" value="GNAT"/>
    <property type="match status" value="1"/>
</dbReference>
<reference evidence="2 3" key="1">
    <citation type="submission" date="2019-08" db="EMBL/GenBank/DDBJ databases">
        <title>Genomes of Antarctic Bizionia species.</title>
        <authorList>
            <person name="Bowman J.P."/>
        </authorList>
    </citation>
    <scope>NUCLEOTIDE SEQUENCE [LARGE SCALE GENOMIC DNA]</scope>
    <source>
        <strain evidence="2 3">APA-1</strain>
    </source>
</reference>
<dbReference type="InterPro" id="IPR000182">
    <property type="entry name" value="GNAT_dom"/>
</dbReference>
<dbReference type="InterPro" id="IPR016181">
    <property type="entry name" value="Acyl_CoA_acyltransferase"/>
</dbReference>
<dbReference type="GO" id="GO:0016747">
    <property type="term" value="F:acyltransferase activity, transferring groups other than amino-acyl groups"/>
    <property type="evidence" value="ECO:0007669"/>
    <property type="project" value="InterPro"/>
</dbReference>
<organism evidence="2 3">
    <name type="scientific">Bizionia algoritergicola</name>
    <dbReference type="NCBI Taxonomy" id="291187"/>
    <lineage>
        <taxon>Bacteria</taxon>
        <taxon>Pseudomonadati</taxon>
        <taxon>Bacteroidota</taxon>
        <taxon>Flavobacteriia</taxon>
        <taxon>Flavobacteriales</taxon>
        <taxon>Flavobacteriaceae</taxon>
        <taxon>Bizionia</taxon>
    </lineage>
</organism>
<comment type="caution">
    <text evidence="2">The sequence shown here is derived from an EMBL/GenBank/DDBJ whole genome shotgun (WGS) entry which is preliminary data.</text>
</comment>
<dbReference type="AlphaFoldDB" id="A0A5D0QX77"/>
<evidence type="ECO:0000259" key="1">
    <source>
        <dbReference type="PROSITE" id="PS51186"/>
    </source>
</evidence>
<evidence type="ECO:0000313" key="2">
    <source>
        <dbReference type="EMBL" id="TYB73790.1"/>
    </source>
</evidence>
<dbReference type="Pfam" id="PF13673">
    <property type="entry name" value="Acetyltransf_10"/>
    <property type="match status" value="1"/>
</dbReference>